<evidence type="ECO:0000256" key="2">
    <source>
        <dbReference type="ARBA" id="ARBA00001946"/>
    </source>
</evidence>
<dbReference type="PANTHER" id="PTHR31225">
    <property type="entry name" value="OS04G0344100 PROTEIN-RELATED"/>
    <property type="match status" value="1"/>
</dbReference>
<dbReference type="InterPro" id="IPR036965">
    <property type="entry name" value="Terpene_synth_N_sf"/>
</dbReference>
<evidence type="ECO:0000256" key="5">
    <source>
        <dbReference type="SAM" id="MobiDB-lite"/>
    </source>
</evidence>
<dbReference type="Pfam" id="PF03936">
    <property type="entry name" value="Terpene_synth_C"/>
    <property type="match status" value="1"/>
</dbReference>
<dbReference type="OrthoDB" id="1877784at2759"/>
<feature type="region of interest" description="Disordered" evidence="5">
    <location>
        <begin position="51"/>
        <end position="74"/>
    </location>
</feature>
<dbReference type="SUPFAM" id="SSF48239">
    <property type="entry name" value="Terpenoid cyclases/Protein prenyltransferases"/>
    <property type="match status" value="1"/>
</dbReference>
<evidence type="ECO:0000256" key="1">
    <source>
        <dbReference type="ARBA" id="ARBA00001936"/>
    </source>
</evidence>
<dbReference type="PANTHER" id="PTHR31225:SF52">
    <property type="entry name" value="ALPHA-HUMULENE_(-)-(E)-BETA-CARYOPHYLLENE SYNTHASE"/>
    <property type="match status" value="1"/>
</dbReference>
<reference evidence="8" key="1">
    <citation type="submission" date="2020-10" db="EMBL/GenBank/DDBJ databases">
        <authorList>
            <person name="Han B."/>
            <person name="Lu T."/>
            <person name="Zhao Q."/>
            <person name="Huang X."/>
            <person name="Zhao Y."/>
        </authorList>
    </citation>
    <scope>NUCLEOTIDE SEQUENCE</scope>
</reference>
<keyword evidence="9" id="KW-1185">Reference proteome</keyword>
<dbReference type="GO" id="GO:0000287">
    <property type="term" value="F:magnesium ion binding"/>
    <property type="evidence" value="ECO:0007669"/>
    <property type="project" value="InterPro"/>
</dbReference>
<dbReference type="Gene3D" id="1.50.10.130">
    <property type="entry name" value="Terpene synthase, N-terminal domain"/>
    <property type="match status" value="1"/>
</dbReference>
<dbReference type="InterPro" id="IPR005630">
    <property type="entry name" value="Terpene_synthase_metal-bd"/>
</dbReference>
<protein>
    <submittedName>
        <fullName evidence="8">Uncharacterized protein</fullName>
    </submittedName>
</protein>
<evidence type="ECO:0000313" key="8">
    <source>
        <dbReference type="EMBL" id="CAD6273306.1"/>
    </source>
</evidence>
<organism evidence="8 9">
    <name type="scientific">Miscanthus lutarioriparius</name>
    <dbReference type="NCBI Taxonomy" id="422564"/>
    <lineage>
        <taxon>Eukaryota</taxon>
        <taxon>Viridiplantae</taxon>
        <taxon>Streptophyta</taxon>
        <taxon>Embryophyta</taxon>
        <taxon>Tracheophyta</taxon>
        <taxon>Spermatophyta</taxon>
        <taxon>Magnoliopsida</taxon>
        <taxon>Liliopsida</taxon>
        <taxon>Poales</taxon>
        <taxon>Poaceae</taxon>
        <taxon>PACMAD clade</taxon>
        <taxon>Panicoideae</taxon>
        <taxon>Andropogonodae</taxon>
        <taxon>Andropogoneae</taxon>
        <taxon>Saccharinae</taxon>
        <taxon>Miscanthus</taxon>
    </lineage>
</organism>
<dbReference type="SFLD" id="SFLDS00005">
    <property type="entry name" value="Isoprenoid_Synthase_Type_I"/>
    <property type="match status" value="1"/>
</dbReference>
<accession>A0A811RU94</accession>
<comment type="cofactor">
    <cofactor evidence="1">
        <name>Mn(2+)</name>
        <dbReference type="ChEBI" id="CHEBI:29035"/>
    </cofactor>
</comment>
<keyword evidence="3" id="KW-0479">Metal-binding</keyword>
<comment type="caution">
    <text evidence="8">The sequence shown here is derived from an EMBL/GenBank/DDBJ whole genome shotgun (WGS) entry which is preliminary data.</text>
</comment>
<dbReference type="InterPro" id="IPR050148">
    <property type="entry name" value="Terpene_synthase-like"/>
</dbReference>
<feature type="domain" description="Terpene synthase N-terminal" evidence="6">
    <location>
        <begin position="88"/>
        <end position="260"/>
    </location>
</feature>
<evidence type="ECO:0000256" key="3">
    <source>
        <dbReference type="ARBA" id="ARBA00022723"/>
    </source>
</evidence>
<dbReference type="InterPro" id="IPR044814">
    <property type="entry name" value="Terpene_cyclase_plant_C1"/>
</dbReference>
<dbReference type="SFLD" id="SFLDG01019">
    <property type="entry name" value="Terpene_Cyclase_Like_1_C_Termi"/>
    <property type="match status" value="1"/>
</dbReference>
<dbReference type="InterPro" id="IPR001906">
    <property type="entry name" value="Terpene_synth_N"/>
</dbReference>
<evidence type="ECO:0000259" key="6">
    <source>
        <dbReference type="Pfam" id="PF01397"/>
    </source>
</evidence>
<dbReference type="InterPro" id="IPR008949">
    <property type="entry name" value="Isoprenoid_synthase_dom_sf"/>
</dbReference>
<evidence type="ECO:0000259" key="7">
    <source>
        <dbReference type="Pfam" id="PF03936"/>
    </source>
</evidence>
<dbReference type="InterPro" id="IPR034741">
    <property type="entry name" value="Terpene_cyclase-like_1_C"/>
</dbReference>
<evidence type="ECO:0000256" key="4">
    <source>
        <dbReference type="SAM" id="Coils"/>
    </source>
</evidence>
<feature type="domain" description="Terpene synthase metal-binding" evidence="7">
    <location>
        <begin position="317"/>
        <end position="556"/>
    </location>
</feature>
<name>A0A811RU94_9POAL</name>
<dbReference type="FunFam" id="1.10.600.10:FF:000007">
    <property type="entry name" value="Isoprene synthase, chloroplastic"/>
    <property type="match status" value="1"/>
</dbReference>
<gene>
    <name evidence="8" type="ORF">NCGR_LOCUS56572</name>
</gene>
<dbReference type="InterPro" id="IPR008930">
    <property type="entry name" value="Terpenoid_cyclase/PrenylTrfase"/>
</dbReference>
<dbReference type="Gene3D" id="1.10.600.10">
    <property type="entry name" value="Farnesyl Diphosphate Synthase"/>
    <property type="match status" value="1"/>
</dbReference>
<evidence type="ECO:0000313" key="9">
    <source>
        <dbReference type="Proteomes" id="UP000604825"/>
    </source>
</evidence>
<proteinExistence type="predicted"/>
<comment type="cofactor">
    <cofactor evidence="2">
        <name>Mg(2+)</name>
        <dbReference type="ChEBI" id="CHEBI:18420"/>
    </cofactor>
</comment>
<dbReference type="Pfam" id="PF01397">
    <property type="entry name" value="Terpene_synth"/>
    <property type="match status" value="1"/>
</dbReference>
<keyword evidence="4" id="KW-0175">Coiled coil</keyword>
<feature type="coiled-coil region" evidence="4">
    <location>
        <begin position="102"/>
        <end position="129"/>
    </location>
</feature>
<dbReference type="EMBL" id="CAJGYO010000016">
    <property type="protein sequence ID" value="CAD6273306.1"/>
    <property type="molecule type" value="Genomic_DNA"/>
</dbReference>
<dbReference type="SUPFAM" id="SSF48576">
    <property type="entry name" value="Terpenoid synthases"/>
    <property type="match status" value="1"/>
</dbReference>
<dbReference type="CDD" id="cd00684">
    <property type="entry name" value="Terpene_cyclase_plant_C1"/>
    <property type="match status" value="1"/>
</dbReference>
<dbReference type="GO" id="GO:0016102">
    <property type="term" value="P:diterpenoid biosynthetic process"/>
    <property type="evidence" value="ECO:0007669"/>
    <property type="project" value="InterPro"/>
</dbReference>
<dbReference type="Proteomes" id="UP000604825">
    <property type="component" value="Unassembled WGS sequence"/>
</dbReference>
<dbReference type="AlphaFoldDB" id="A0A811RU94"/>
<sequence>MASSFSLKPLECSSMMRSCCSHISAAASASPPVRQWPRSISWRRHSRQLQCRRSSQQGYSAERKRHDGLDDEGDNRLIQNSGIFHPSIWGNSFIGYSDPAAANSSQQQQIQMEERADKLREEVAEMVASSTSTTASRLHLIDALERLCLDHLFEQEISAALAEIETADVSDYNLGTVALWFCLLRKHQYRVSPDVFVRFKDGGDFVADSSRDLLNLYNAAHMRTHGEIILEEAMLFSRRRLETMIPYMEGSLAREIKSALEIPSPRRVRIYESKYCISEYEKHATVHEKVLQLAKLNSNIMQLHHQHELAIITRWWKDIQVETRLPFARDRVVECYLWILGVYYEPCYSRGRIILTMIIAIVTLLDDIYDSYATPEECELLTKCIQSWDSKGAHDLPECMKFALEKILDSYETIENMLHQEEKYRMPYLRYFTIDLVTSLNMEVKMLQEGYIPKSVEEHLKVSIRTGGCPILSCASFVGMHDVATVDCFDWVSSVPKMVQALSVILRLVDDLESYEREQLIPHVASTIDSYMKEHNVSIEVAREQIHILKEESWKDFNSEWLNPANAYPRQLLERIFNLTRTMEFMYNQEENFTNCHNLKDFIQLLLLAEPFTIPMS</sequence>
<dbReference type="GO" id="GO:0010333">
    <property type="term" value="F:terpene synthase activity"/>
    <property type="evidence" value="ECO:0007669"/>
    <property type="project" value="InterPro"/>
</dbReference>